<dbReference type="EMBL" id="JAJEQM010000010">
    <property type="protein sequence ID" value="MCC2210738.1"/>
    <property type="molecule type" value="Genomic_DNA"/>
</dbReference>
<evidence type="ECO:0000259" key="1">
    <source>
        <dbReference type="Pfam" id="PF24032"/>
    </source>
</evidence>
<dbReference type="AlphaFoldDB" id="A0AAE3DZC0"/>
<evidence type="ECO:0000313" key="3">
    <source>
        <dbReference type="Proteomes" id="UP001198242"/>
    </source>
</evidence>
<dbReference type="Proteomes" id="UP001198242">
    <property type="component" value="Unassembled WGS sequence"/>
</dbReference>
<name>A0AAE3DZC0_9FIRM</name>
<comment type="caution">
    <text evidence="2">The sequence shown here is derived from an EMBL/GenBank/DDBJ whole genome shotgun (WGS) entry which is preliminary data.</text>
</comment>
<reference evidence="2 3" key="1">
    <citation type="submission" date="2021-10" db="EMBL/GenBank/DDBJ databases">
        <title>Anaerobic single-cell dispensing facilitates the cultivation of human gut bacteria.</title>
        <authorList>
            <person name="Afrizal A."/>
        </authorList>
    </citation>
    <scope>NUCLEOTIDE SEQUENCE [LARGE SCALE GENOMIC DNA]</scope>
    <source>
        <strain evidence="2 3">CLA-AA-H232</strain>
    </source>
</reference>
<feature type="domain" description="YqbQ/XkdQ" evidence="1">
    <location>
        <begin position="40"/>
        <end position="346"/>
    </location>
</feature>
<keyword evidence="3" id="KW-1185">Reference proteome</keyword>
<dbReference type="Pfam" id="PF24032">
    <property type="entry name" value="YQBQ"/>
    <property type="match status" value="1"/>
</dbReference>
<gene>
    <name evidence="2" type="ORF">LKE05_08045</name>
</gene>
<protein>
    <recommendedName>
        <fullName evidence="1">YqbQ/XkdQ domain-containing protein</fullName>
    </recommendedName>
</protein>
<proteinExistence type="predicted"/>
<evidence type="ECO:0000313" key="2">
    <source>
        <dbReference type="EMBL" id="MCC2210738.1"/>
    </source>
</evidence>
<dbReference type="RefSeq" id="WP_308456484.1">
    <property type="nucleotide sequence ID" value="NZ_JAJEQM010000010.1"/>
</dbReference>
<organism evidence="2 3">
    <name type="scientific">Hominilimicola fabiformis</name>
    <dbReference type="NCBI Taxonomy" id="2885356"/>
    <lineage>
        <taxon>Bacteria</taxon>
        <taxon>Bacillati</taxon>
        <taxon>Bacillota</taxon>
        <taxon>Clostridia</taxon>
        <taxon>Eubacteriales</taxon>
        <taxon>Oscillospiraceae</taxon>
        <taxon>Hominilimicola</taxon>
    </lineage>
</organism>
<accession>A0AAE3DZC0</accession>
<dbReference type="InterPro" id="IPR056937">
    <property type="entry name" value="YqbQ/XkdQ"/>
</dbReference>
<sequence>MDYVRVASKSSPIYSIHFLNSDKLDVFVDAVTTDLKLTENKNELAQKVTISLVNCINGEYLLSELINVCDRVFIYANDGEECREVFRGYIWRKNYQNKQKKIISLTCYDNLIYLQNSEDSYYYPAGWKTVDIFNDICSKWGINLVYNYESIEHKKLPISGKISTMFTDLLDRVKKKTGIKYVIRSAEDIIYIDRYGANANERVYEINRGENAISTASNISMEDVVTKIIFTGKADDDGKVSITDTLEGDTEKWGTLQKVIRDDTEDEKSDKEPEDSLYENAHDEGQYILDENGKPKETYEVTAINNPWIRKGELVKVGAGDMNFRYIVTSITHNAINRQMNIDFELADESKL</sequence>